<comment type="cofactor">
    <cofactor evidence="1">
        <name>Fe cation</name>
        <dbReference type="ChEBI" id="CHEBI:24875"/>
    </cofactor>
</comment>
<dbReference type="SUPFAM" id="SSF56796">
    <property type="entry name" value="Dehydroquinate synthase-like"/>
    <property type="match status" value="1"/>
</dbReference>
<evidence type="ECO:0000256" key="4">
    <source>
        <dbReference type="ARBA" id="ARBA00023027"/>
    </source>
</evidence>
<dbReference type="InterPro" id="IPR001670">
    <property type="entry name" value="ADH_Fe/GldA"/>
</dbReference>
<dbReference type="Proteomes" id="UP000000739">
    <property type="component" value="Chromosome"/>
</dbReference>
<dbReference type="Gene3D" id="1.20.1090.10">
    <property type="entry name" value="Dehydroquinate synthase-like - alpha domain"/>
    <property type="match status" value="1"/>
</dbReference>
<protein>
    <submittedName>
        <fullName evidence="7">Iron-containing alcohol dehydrogenase</fullName>
    </submittedName>
</protein>
<dbReference type="InterPro" id="IPR039697">
    <property type="entry name" value="Alcohol_dehydrogenase_Fe"/>
</dbReference>
<evidence type="ECO:0000259" key="6">
    <source>
        <dbReference type="Pfam" id="PF25137"/>
    </source>
</evidence>
<dbReference type="Gene3D" id="3.40.50.1970">
    <property type="match status" value="1"/>
</dbReference>
<dbReference type="GO" id="GO:0004022">
    <property type="term" value="F:alcohol dehydrogenase (NAD+) activity"/>
    <property type="evidence" value="ECO:0007669"/>
    <property type="project" value="TreeGrafter"/>
</dbReference>
<evidence type="ECO:0000256" key="3">
    <source>
        <dbReference type="ARBA" id="ARBA00023002"/>
    </source>
</evidence>
<sequence>MELDVLNLRKFVAPEIVFGNGSRKLAGRYARLYGAGKVFLVTDPGVIETGWVKDVIASLEAAGLSYVMFSDVSPNPRTFQVMQGAEEYLANKCNLIVSVGGGSPMDCAKAIGIVATNGKHIVEFEGVDMIPVPAPPLILIPTTAGSSADVSQFCILSDQDRLLKMAIVSKTLVPDVALIDPETTYSMDAYLTACTGVDALVHAIEAFVSKGSGPLTDPHALGAINLIGEHLPGLINNLQDVELREKVMLASLKAGLAFSNAILGAVHAMSHSLGGRLDLPHGECNAILLDQVMEYNFSHAEDKFKVIAEHLGIDARGMTTSDLKKSLLKKVRDLKKEVGIAKRLGDTGVKTTDIPSLAANAIKDACMATNPAKANQRDIEVIYEESL</sequence>
<accession>B8FA85</accession>
<dbReference type="Pfam" id="PF00465">
    <property type="entry name" value="Fe-ADH"/>
    <property type="match status" value="1"/>
</dbReference>
<dbReference type="PANTHER" id="PTHR11496">
    <property type="entry name" value="ALCOHOL DEHYDROGENASE"/>
    <property type="match status" value="1"/>
</dbReference>
<name>B8FA85_DESAL</name>
<evidence type="ECO:0000259" key="5">
    <source>
        <dbReference type="Pfam" id="PF00465"/>
    </source>
</evidence>
<dbReference type="FunFam" id="3.40.50.1970:FF:000003">
    <property type="entry name" value="Alcohol dehydrogenase, iron-containing"/>
    <property type="match status" value="1"/>
</dbReference>
<evidence type="ECO:0000313" key="7">
    <source>
        <dbReference type="EMBL" id="ACL03181.1"/>
    </source>
</evidence>
<dbReference type="PROSITE" id="PS00060">
    <property type="entry name" value="ADH_IRON_2"/>
    <property type="match status" value="1"/>
</dbReference>
<evidence type="ECO:0000313" key="8">
    <source>
        <dbReference type="Proteomes" id="UP000000739"/>
    </source>
</evidence>
<dbReference type="RefSeq" id="WP_012610616.1">
    <property type="nucleotide sequence ID" value="NC_011768.1"/>
</dbReference>
<dbReference type="FunFam" id="1.20.1090.10:FF:000001">
    <property type="entry name" value="Aldehyde-alcohol dehydrogenase"/>
    <property type="match status" value="1"/>
</dbReference>
<keyword evidence="3" id="KW-0560">Oxidoreductase</keyword>
<dbReference type="InterPro" id="IPR056798">
    <property type="entry name" value="ADH_Fe_C"/>
</dbReference>
<dbReference type="EMBL" id="CP001322">
    <property type="protein sequence ID" value="ACL03181.1"/>
    <property type="molecule type" value="Genomic_DNA"/>
</dbReference>
<dbReference type="AlphaFoldDB" id="B8FA85"/>
<dbReference type="eggNOG" id="COG1454">
    <property type="taxonomic scope" value="Bacteria"/>
</dbReference>
<dbReference type="PANTHER" id="PTHR11496:SF102">
    <property type="entry name" value="ALCOHOL DEHYDROGENASE 4"/>
    <property type="match status" value="1"/>
</dbReference>
<evidence type="ECO:0000256" key="1">
    <source>
        <dbReference type="ARBA" id="ARBA00001962"/>
    </source>
</evidence>
<evidence type="ECO:0000256" key="2">
    <source>
        <dbReference type="ARBA" id="ARBA00007358"/>
    </source>
</evidence>
<keyword evidence="8" id="KW-1185">Reference proteome</keyword>
<dbReference type="HOGENOM" id="CLU_007207_0_0_7"/>
<organism evidence="7 8">
    <name type="scientific">Desulfatibacillum aliphaticivorans</name>
    <dbReference type="NCBI Taxonomy" id="218208"/>
    <lineage>
        <taxon>Bacteria</taxon>
        <taxon>Pseudomonadati</taxon>
        <taxon>Thermodesulfobacteriota</taxon>
        <taxon>Desulfobacteria</taxon>
        <taxon>Desulfobacterales</taxon>
        <taxon>Desulfatibacillaceae</taxon>
        <taxon>Desulfatibacillum</taxon>
    </lineage>
</organism>
<dbReference type="Pfam" id="PF25137">
    <property type="entry name" value="ADH_Fe_C"/>
    <property type="match status" value="1"/>
</dbReference>
<reference evidence="7 8" key="1">
    <citation type="journal article" date="2012" name="Environ. Microbiol.">
        <title>The genome sequence of Desulfatibacillum alkenivorans AK-01: a blueprint for anaerobic alkane oxidation.</title>
        <authorList>
            <person name="Callaghan A.V."/>
            <person name="Morris B.E."/>
            <person name="Pereira I.A."/>
            <person name="McInerney M.J."/>
            <person name="Austin R.N."/>
            <person name="Groves J.T."/>
            <person name="Kukor J.J."/>
            <person name="Suflita J.M."/>
            <person name="Young L.Y."/>
            <person name="Zylstra G.J."/>
            <person name="Wawrik B."/>
        </authorList>
    </citation>
    <scope>NUCLEOTIDE SEQUENCE [LARGE SCALE GENOMIC DNA]</scope>
    <source>
        <strain evidence="7 8">AK-01</strain>
    </source>
</reference>
<dbReference type="KEGG" id="dal:Dalk_1481"/>
<dbReference type="CDD" id="cd17814">
    <property type="entry name" value="Fe-ADH-like"/>
    <property type="match status" value="1"/>
</dbReference>
<dbReference type="InterPro" id="IPR018211">
    <property type="entry name" value="ADH_Fe_CS"/>
</dbReference>
<feature type="domain" description="Fe-containing alcohol dehydrogenase-like C-terminal" evidence="6">
    <location>
        <begin position="192"/>
        <end position="386"/>
    </location>
</feature>
<comment type="similarity">
    <text evidence="2">Belongs to the iron-containing alcohol dehydrogenase family.</text>
</comment>
<keyword evidence="4" id="KW-0520">NAD</keyword>
<feature type="domain" description="Alcohol dehydrogenase iron-type/glycerol dehydrogenase GldA" evidence="5">
    <location>
        <begin position="14"/>
        <end position="181"/>
    </location>
</feature>
<dbReference type="GO" id="GO:0046872">
    <property type="term" value="F:metal ion binding"/>
    <property type="evidence" value="ECO:0007669"/>
    <property type="project" value="InterPro"/>
</dbReference>
<dbReference type="NCBIfam" id="NF041833">
    <property type="entry name" value="Fe_ADH_ErcA"/>
    <property type="match status" value="1"/>
</dbReference>
<proteinExistence type="inferred from homology"/>
<gene>
    <name evidence="7" type="ordered locus">Dalk_1481</name>
</gene>